<feature type="domain" description="HTH merR-type" evidence="3">
    <location>
        <begin position="2"/>
        <end position="71"/>
    </location>
</feature>
<gene>
    <name evidence="4" type="ORF">H4W31_004896</name>
</gene>
<dbReference type="CDD" id="cd00592">
    <property type="entry name" value="HTH_MerR-like"/>
    <property type="match status" value="1"/>
</dbReference>
<dbReference type="SMART" id="SM00422">
    <property type="entry name" value="HTH_MERR"/>
    <property type="match status" value="1"/>
</dbReference>
<dbReference type="Gene3D" id="1.10.1660.10">
    <property type="match status" value="1"/>
</dbReference>
<evidence type="ECO:0000256" key="1">
    <source>
        <dbReference type="ARBA" id="ARBA00023125"/>
    </source>
</evidence>
<dbReference type="GO" id="GO:0003700">
    <property type="term" value="F:DNA-binding transcription factor activity"/>
    <property type="evidence" value="ECO:0007669"/>
    <property type="project" value="InterPro"/>
</dbReference>
<protein>
    <submittedName>
        <fullName evidence="4">DNA-binding transcriptional MerR regulator</fullName>
    </submittedName>
</protein>
<evidence type="ECO:0000313" key="5">
    <source>
        <dbReference type="Proteomes" id="UP000649753"/>
    </source>
</evidence>
<dbReference type="PANTHER" id="PTHR30204">
    <property type="entry name" value="REDOX-CYCLING DRUG-SENSING TRANSCRIPTIONAL ACTIVATOR SOXR"/>
    <property type="match status" value="1"/>
</dbReference>
<dbReference type="InterPro" id="IPR000551">
    <property type="entry name" value="MerR-type_HTH_dom"/>
</dbReference>
<dbReference type="RefSeq" id="WP_192768755.1">
    <property type="nucleotide sequence ID" value="NZ_JADBEB010000001.1"/>
</dbReference>
<dbReference type="GO" id="GO:0003677">
    <property type="term" value="F:DNA binding"/>
    <property type="evidence" value="ECO:0007669"/>
    <property type="project" value="UniProtKB-KW"/>
</dbReference>
<dbReference type="Proteomes" id="UP000649753">
    <property type="component" value="Unassembled WGS sequence"/>
</dbReference>
<feature type="region of interest" description="Disordered" evidence="2">
    <location>
        <begin position="247"/>
        <end position="266"/>
    </location>
</feature>
<keyword evidence="5" id="KW-1185">Reference proteome</keyword>
<dbReference type="Pfam" id="PF13411">
    <property type="entry name" value="MerR_1"/>
    <property type="match status" value="1"/>
</dbReference>
<dbReference type="EMBL" id="JADBEB010000001">
    <property type="protein sequence ID" value="MBE1489258.1"/>
    <property type="molecule type" value="Genomic_DNA"/>
</dbReference>
<reference evidence="4" key="1">
    <citation type="submission" date="2020-10" db="EMBL/GenBank/DDBJ databases">
        <title>Sequencing the genomes of 1000 actinobacteria strains.</title>
        <authorList>
            <person name="Klenk H.-P."/>
        </authorList>
    </citation>
    <scope>NUCLEOTIDE SEQUENCE</scope>
    <source>
        <strain evidence="4">DSM 46832</strain>
    </source>
</reference>
<evidence type="ECO:0000313" key="4">
    <source>
        <dbReference type="EMBL" id="MBE1489258.1"/>
    </source>
</evidence>
<comment type="caution">
    <text evidence="4">The sequence shown here is derived from an EMBL/GenBank/DDBJ whole genome shotgun (WGS) entry which is preliminary data.</text>
</comment>
<dbReference type="InterPro" id="IPR047057">
    <property type="entry name" value="MerR_fam"/>
</dbReference>
<dbReference type="PROSITE" id="PS50937">
    <property type="entry name" value="HTH_MERR_2"/>
    <property type="match status" value="1"/>
</dbReference>
<dbReference type="InterPro" id="IPR009061">
    <property type="entry name" value="DNA-bd_dom_put_sf"/>
</dbReference>
<evidence type="ECO:0000256" key="2">
    <source>
        <dbReference type="SAM" id="MobiDB-lite"/>
    </source>
</evidence>
<organism evidence="4 5">
    <name type="scientific">Plantactinospora soyae</name>
    <dbReference type="NCBI Taxonomy" id="1544732"/>
    <lineage>
        <taxon>Bacteria</taxon>
        <taxon>Bacillati</taxon>
        <taxon>Actinomycetota</taxon>
        <taxon>Actinomycetes</taxon>
        <taxon>Micromonosporales</taxon>
        <taxon>Micromonosporaceae</taxon>
        <taxon>Plantactinospora</taxon>
    </lineage>
</organism>
<dbReference type="AlphaFoldDB" id="A0A927M6V1"/>
<accession>A0A927M6V1</accession>
<dbReference type="SUPFAM" id="SSF46955">
    <property type="entry name" value="Putative DNA-binding domain"/>
    <property type="match status" value="1"/>
</dbReference>
<dbReference type="PANTHER" id="PTHR30204:SF93">
    <property type="entry name" value="HTH MERR-TYPE DOMAIN-CONTAINING PROTEIN"/>
    <property type="match status" value="1"/>
</dbReference>
<evidence type="ECO:0000259" key="3">
    <source>
        <dbReference type="PROSITE" id="PS50937"/>
    </source>
</evidence>
<proteinExistence type="predicted"/>
<sequence length="266" mass="29030">MAWSTRELAELAGTTVNTVRHYHRLGLLEEPERRYNGYKQYGVQDLVGLLRIRRLVELGVPLSQIGAVGSDGDIAPEVLRQVDADLSAEVQRLRRARSDIALILRDGAPANAPAGFESVAQRLSASDSSLIHVFTRLYDDDAMKDLQRMVEADTDPINADIDALPADADEATRQNLAEKLAPILAQHLIDYPWLSDPAGHLSKSEHVTQQTFVDAVVALYNTAQLDVLGRASVLAQQQLRLTRAAEDDPHPVVGGMHGDTNASATT</sequence>
<keyword evidence="1 4" id="KW-0238">DNA-binding</keyword>
<name>A0A927M6V1_9ACTN</name>
<dbReference type="PRINTS" id="PR00040">
    <property type="entry name" value="HTHMERR"/>
</dbReference>